<dbReference type="EMBL" id="JARQBZ010000018">
    <property type="protein sequence ID" value="MDT2834387.1"/>
    <property type="molecule type" value="Genomic_DNA"/>
</dbReference>
<dbReference type="PIRSF" id="PIRSF014677">
    <property type="entry name" value="UCP014677"/>
    <property type="match status" value="1"/>
</dbReference>
<evidence type="ECO:0000313" key="1">
    <source>
        <dbReference type="EMBL" id="MDT2834387.1"/>
    </source>
</evidence>
<name>A0AAW8U987_9ENTE</name>
<dbReference type="InterPro" id="IPR011202">
    <property type="entry name" value="UCP014677"/>
</dbReference>
<dbReference type="Pfam" id="PF13289">
    <property type="entry name" value="SIR2_2"/>
    <property type="match status" value="1"/>
</dbReference>
<accession>A0AAW8U987</accession>
<reference evidence="1" key="1">
    <citation type="submission" date="2023-03" db="EMBL/GenBank/DDBJ databases">
        <authorList>
            <person name="Shen W."/>
            <person name="Cai J."/>
        </authorList>
    </citation>
    <scope>NUCLEOTIDE SEQUENCE</scope>
    <source>
        <strain evidence="1">P96-3</strain>
    </source>
</reference>
<evidence type="ECO:0000313" key="2">
    <source>
        <dbReference type="Proteomes" id="UP001268577"/>
    </source>
</evidence>
<organism evidence="1 2">
    <name type="scientific">Vagococcus carniphilus</name>
    <dbReference type="NCBI Taxonomy" id="218144"/>
    <lineage>
        <taxon>Bacteria</taxon>
        <taxon>Bacillati</taxon>
        <taxon>Bacillota</taxon>
        <taxon>Bacilli</taxon>
        <taxon>Lactobacillales</taxon>
        <taxon>Enterococcaceae</taxon>
        <taxon>Vagococcus</taxon>
    </lineage>
</organism>
<comment type="caution">
    <text evidence="1">The sequence shown here is derived from an EMBL/GenBank/DDBJ whole genome shotgun (WGS) entry which is preliminary data.</text>
</comment>
<dbReference type="AlphaFoldDB" id="A0AAW8U987"/>
<protein>
    <submittedName>
        <fullName evidence="1">SIR2 family protein</fullName>
    </submittedName>
</protein>
<proteinExistence type="predicted"/>
<gene>
    <name evidence="1" type="ORF">P7H70_10100</name>
</gene>
<dbReference type="RefSeq" id="WP_311985390.1">
    <property type="nucleotide sequence ID" value="NZ_JARQBZ010000018.1"/>
</dbReference>
<dbReference type="Proteomes" id="UP001268577">
    <property type="component" value="Unassembled WGS sequence"/>
</dbReference>
<sequence length="506" mass="58772">MNIESFIKQYNNHPVLFIGAGFSLRYLDNSYTWEGLLKHICFELTGNKEIYLDFKANSRKSDGTYSFERIASQVEELFNETLSKDRNGKFKAINDIFYEKMEEGVKLSRFKIYISQIQDIKVFKEKTNQEITALKKVRKNVGSVITTNYDNLIETLFDFKPLVGNDILLSNPYGSVYKIHGCVSDPEKIIITEDDYTMFEKKYELIRAQLLSLFIHNPIIFIGYSIGDENIRKLLKTVFTYVEANTEVAEKIKSNFLVVEYEEGSTNLEVHDHDIVLEDMITIRINKIKTDNFEAIYNSLAAIELPVSAMDIRKVQNVVKEIYEGGDIAVSIVDDVNNLKNSEKVLAIGNINRISYDYQTIGELIENYFNIIEEENFQLLKLIDKQKINTEQFFPIFAFSNINTNIEKSQELKIQQIRKLKDILEGLKPNQINNHTSLEQILNDTNISNSNKDNAIIYGIINNDLSLNEIEKYLVRRENKQITSYRRLLCAYDYVKYSERTELLSE</sequence>